<protein>
    <submittedName>
        <fullName evidence="8">Uncharacterized protein</fullName>
    </submittedName>
</protein>
<dbReference type="GO" id="GO:0046872">
    <property type="term" value="F:metal ion binding"/>
    <property type="evidence" value="ECO:0007669"/>
    <property type="project" value="UniProtKB-KW"/>
</dbReference>
<evidence type="ECO:0000256" key="2">
    <source>
        <dbReference type="ARBA" id="ARBA00005860"/>
    </source>
</evidence>
<gene>
    <name evidence="8" type="ORF">VNO80_11021</name>
</gene>
<dbReference type="EMBL" id="JAYMYR010000004">
    <property type="protein sequence ID" value="KAK7368988.1"/>
    <property type="molecule type" value="Genomic_DNA"/>
</dbReference>
<keyword evidence="4" id="KW-0479">Metal-binding</keyword>
<reference evidence="8 9" key="1">
    <citation type="submission" date="2024-01" db="EMBL/GenBank/DDBJ databases">
        <title>The genomes of 5 underutilized Papilionoideae crops provide insights into root nodulation and disease resistanc.</title>
        <authorList>
            <person name="Jiang F."/>
        </authorList>
    </citation>
    <scope>NUCLEOTIDE SEQUENCE [LARGE SCALE GENOMIC DNA]</scope>
    <source>
        <strain evidence="8">JINMINGXINNONG_FW02</strain>
        <tissue evidence="8">Leaves</tissue>
    </source>
</reference>
<evidence type="ECO:0000256" key="1">
    <source>
        <dbReference type="ARBA" id="ARBA00001947"/>
    </source>
</evidence>
<keyword evidence="7" id="KW-0482">Metalloprotease</keyword>
<dbReference type="GO" id="GO:0004222">
    <property type="term" value="F:metalloendopeptidase activity"/>
    <property type="evidence" value="ECO:0007669"/>
    <property type="project" value="InterPro"/>
</dbReference>
<keyword evidence="3" id="KW-0645">Protease</keyword>
<dbReference type="Proteomes" id="UP001374584">
    <property type="component" value="Unassembled WGS sequence"/>
</dbReference>
<dbReference type="PANTHER" id="PTHR10942">
    <property type="entry name" value="LEISHMANOLYSIN-LIKE PEPTIDASE"/>
    <property type="match status" value="1"/>
</dbReference>
<dbReference type="Gene3D" id="3.10.170.20">
    <property type="match status" value="1"/>
</dbReference>
<dbReference type="GO" id="GO:0005737">
    <property type="term" value="C:cytoplasm"/>
    <property type="evidence" value="ECO:0007669"/>
    <property type="project" value="TreeGrafter"/>
</dbReference>
<evidence type="ECO:0000256" key="4">
    <source>
        <dbReference type="ARBA" id="ARBA00022723"/>
    </source>
</evidence>
<evidence type="ECO:0000256" key="3">
    <source>
        <dbReference type="ARBA" id="ARBA00022670"/>
    </source>
</evidence>
<evidence type="ECO:0000256" key="7">
    <source>
        <dbReference type="ARBA" id="ARBA00023049"/>
    </source>
</evidence>
<comment type="similarity">
    <text evidence="2">Belongs to the peptidase M8 family.</text>
</comment>
<keyword evidence="6" id="KW-0862">Zinc</keyword>
<dbReference type="InterPro" id="IPR001577">
    <property type="entry name" value="Peptidase_M8"/>
</dbReference>
<name>A0AAN9RK10_PHACN</name>
<sequence>MGSGGLNNAVCGGASGAHLFDPRFSVDMVFSFTYTIGTVNHYFFYEQLGEPPMTSLPGLPSCNPLAFPPVFGDCWYNCTSEDISGEDKKHCLHKALGQTADWFRRVWSVEPVKGKLRLSGYSACGQDGGVQLPHAYVEEVVSEADLVLLVTTRPTTGNTLAWAVACERINGVVL</sequence>
<comment type="cofactor">
    <cofactor evidence="1">
        <name>Zn(2+)</name>
        <dbReference type="ChEBI" id="CHEBI:29105"/>
    </cofactor>
</comment>
<organism evidence="8 9">
    <name type="scientific">Phaseolus coccineus</name>
    <name type="common">Scarlet runner bean</name>
    <name type="synonym">Phaseolus multiflorus</name>
    <dbReference type="NCBI Taxonomy" id="3886"/>
    <lineage>
        <taxon>Eukaryota</taxon>
        <taxon>Viridiplantae</taxon>
        <taxon>Streptophyta</taxon>
        <taxon>Embryophyta</taxon>
        <taxon>Tracheophyta</taxon>
        <taxon>Spermatophyta</taxon>
        <taxon>Magnoliopsida</taxon>
        <taxon>eudicotyledons</taxon>
        <taxon>Gunneridae</taxon>
        <taxon>Pentapetalae</taxon>
        <taxon>rosids</taxon>
        <taxon>fabids</taxon>
        <taxon>Fabales</taxon>
        <taxon>Fabaceae</taxon>
        <taxon>Papilionoideae</taxon>
        <taxon>50 kb inversion clade</taxon>
        <taxon>NPAAA clade</taxon>
        <taxon>indigoferoid/millettioid clade</taxon>
        <taxon>Phaseoleae</taxon>
        <taxon>Phaseolus</taxon>
    </lineage>
</organism>
<evidence type="ECO:0000313" key="8">
    <source>
        <dbReference type="EMBL" id="KAK7368988.1"/>
    </source>
</evidence>
<dbReference type="AlphaFoldDB" id="A0AAN9RK10"/>
<dbReference type="PANTHER" id="PTHR10942:SF49">
    <property type="entry name" value="METALLOENDOPEPTIDASE_ZINC ION-BINDING PROTEIN"/>
    <property type="match status" value="1"/>
</dbReference>
<accession>A0AAN9RK10</accession>
<dbReference type="GO" id="GO:0006508">
    <property type="term" value="P:proteolysis"/>
    <property type="evidence" value="ECO:0007669"/>
    <property type="project" value="UniProtKB-KW"/>
</dbReference>
<keyword evidence="9" id="KW-1185">Reference proteome</keyword>
<proteinExistence type="inferred from homology"/>
<evidence type="ECO:0000256" key="6">
    <source>
        <dbReference type="ARBA" id="ARBA00022833"/>
    </source>
</evidence>
<comment type="caution">
    <text evidence="8">The sequence shown here is derived from an EMBL/GenBank/DDBJ whole genome shotgun (WGS) entry which is preliminary data.</text>
</comment>
<evidence type="ECO:0000256" key="5">
    <source>
        <dbReference type="ARBA" id="ARBA00022801"/>
    </source>
</evidence>
<evidence type="ECO:0000313" key="9">
    <source>
        <dbReference type="Proteomes" id="UP001374584"/>
    </source>
</evidence>
<dbReference type="Pfam" id="PF01457">
    <property type="entry name" value="Peptidase_M8"/>
    <property type="match status" value="1"/>
</dbReference>
<keyword evidence="5" id="KW-0378">Hydrolase</keyword>
<dbReference type="GO" id="GO:0016020">
    <property type="term" value="C:membrane"/>
    <property type="evidence" value="ECO:0007669"/>
    <property type="project" value="InterPro"/>
</dbReference>
<dbReference type="GO" id="GO:0007155">
    <property type="term" value="P:cell adhesion"/>
    <property type="evidence" value="ECO:0007669"/>
    <property type="project" value="InterPro"/>
</dbReference>
<dbReference type="SUPFAM" id="SSF55486">
    <property type="entry name" value="Metalloproteases ('zincins'), catalytic domain"/>
    <property type="match status" value="1"/>
</dbReference>